<gene>
    <name evidence="1" type="ordered locus">Dester_0030</name>
</gene>
<dbReference type="Proteomes" id="UP000007102">
    <property type="component" value="Chromosome"/>
</dbReference>
<name>F0S0G2_DESTD</name>
<evidence type="ECO:0000313" key="2">
    <source>
        <dbReference type="Proteomes" id="UP000007102"/>
    </source>
</evidence>
<reference evidence="2" key="2">
    <citation type="submission" date="2011-02" db="EMBL/GenBank/DDBJ databases">
        <title>The complete genome of Desulfurobacterium thermolithotrophum DSM 11699.</title>
        <authorList>
            <consortium name="US DOE Joint Genome Institute (JGI-PGF)"/>
            <person name="Lucas S."/>
            <person name="Copeland A."/>
            <person name="Lapidus A."/>
            <person name="Bruce D."/>
            <person name="Goodwin L."/>
            <person name="Pitluck S."/>
            <person name="Kyrpides N."/>
            <person name="Mavromatis K."/>
            <person name="Pagani I."/>
            <person name="Ivanova N."/>
            <person name="Mikhailova N."/>
            <person name="Daligault H."/>
            <person name="Detter J.C."/>
            <person name="Tapia R."/>
            <person name="Han C."/>
            <person name="Land M."/>
            <person name="Hauser L."/>
            <person name="Markowitz V."/>
            <person name="Cheng J.-F."/>
            <person name="Hugenholtz P."/>
            <person name="Woyke T."/>
            <person name="Wu D."/>
            <person name="Spring S."/>
            <person name="Brambilla E."/>
            <person name="Klenk H.-P."/>
            <person name="Eisen J.A."/>
        </authorList>
    </citation>
    <scope>NUCLEOTIDE SEQUENCE [LARGE SCALE GENOMIC DNA]</scope>
    <source>
        <strain evidence="2">DSM 11699 / BSA</strain>
    </source>
</reference>
<dbReference type="RefSeq" id="WP_013637650.1">
    <property type="nucleotide sequence ID" value="NC_015185.1"/>
</dbReference>
<dbReference type="AlphaFoldDB" id="F0S0G2"/>
<evidence type="ECO:0000313" key="1">
    <source>
        <dbReference type="EMBL" id="ADY72690.1"/>
    </source>
</evidence>
<sequence>MVKRALTILTTTLLMAVAESGATEVKVDIPNIKLSGGISATGFNESKANADGSSTNDIKLTDAVIELSGGDDFGGFDIAVGSLVTPTVIGSVDAENQGNFGLNRNNDKFGILWSYVSVTPIKGLQIDAGVLPTNVGYELAATYLNPNTTFGLVWNSQPFIYKGVRATYTVTDDVQVYAEYDRGSELNGYSKDHAFAVGSIGSIKDINYTFTYFDYGNYKNLVDFTLGYKYGNVQFGVNGDYQWLDSDSSKKGYGIALYVIPEFDKVSLPVRVEYVKNKNGSRIYGFKDKGTYSFTVTPTYKFSDHTFVRAEYSYVKSNDKTAFNGSSHKGVASLQFAFTF</sequence>
<organism evidence="1 2">
    <name type="scientific">Desulfurobacterium thermolithotrophum (strain DSM 11699 / BSA)</name>
    <dbReference type="NCBI Taxonomy" id="868864"/>
    <lineage>
        <taxon>Bacteria</taxon>
        <taxon>Pseudomonadati</taxon>
        <taxon>Aquificota</taxon>
        <taxon>Aquificia</taxon>
        <taxon>Desulfurobacteriales</taxon>
        <taxon>Desulfurobacteriaceae</taxon>
        <taxon>Desulfurobacterium</taxon>
    </lineage>
</organism>
<dbReference type="OrthoDB" id="11258at2"/>
<reference evidence="1 2" key="1">
    <citation type="journal article" date="2011" name="Stand. Genomic Sci.">
        <title>Complete genome sequence of the thermophilic sulfur-reducer Desulfurobacterium thermolithotrophum type strain (BSA(T)) from a deep-sea hydrothermal vent.</title>
        <authorList>
            <person name="Goker M."/>
            <person name="Daligault H."/>
            <person name="Mwirichia R."/>
            <person name="Lapidus A."/>
            <person name="Lucas S."/>
            <person name="Deshpande S."/>
            <person name="Pagani I."/>
            <person name="Tapia R."/>
            <person name="Cheng J.F."/>
            <person name="Goodwin L."/>
            <person name="Pitluck S."/>
            <person name="Liolios K."/>
            <person name="Ivanova N."/>
            <person name="Mavromatis K."/>
            <person name="Mikhailova N."/>
            <person name="Pati A."/>
            <person name="Chen A."/>
            <person name="Palaniappan K."/>
            <person name="Han C."/>
            <person name="Land M."/>
            <person name="Hauser L."/>
            <person name="Pan C."/>
            <person name="Brambilla E.M."/>
            <person name="Rohde M."/>
            <person name="Spring S."/>
            <person name="Sikorski J."/>
            <person name="Wirth R."/>
            <person name="Detter J.C."/>
            <person name="Woyke T."/>
            <person name="Bristow J."/>
            <person name="Eisen J.A."/>
            <person name="Markowitz V."/>
            <person name="Hugenholtz P."/>
            <person name="Kyrpides N.C."/>
            <person name="Klenk H.P."/>
        </authorList>
    </citation>
    <scope>NUCLEOTIDE SEQUENCE [LARGE SCALE GENOMIC DNA]</scope>
    <source>
        <strain evidence="2">DSM 11699 / BSA</strain>
    </source>
</reference>
<dbReference type="KEGG" id="dte:Dester_0030"/>
<dbReference type="Pfam" id="PF07642">
    <property type="entry name" value="BBP2"/>
    <property type="match status" value="1"/>
</dbReference>
<dbReference type="EMBL" id="CP002543">
    <property type="protein sequence ID" value="ADY72690.1"/>
    <property type="molecule type" value="Genomic_DNA"/>
</dbReference>
<protein>
    <recommendedName>
        <fullName evidence="3">Porin</fullName>
    </recommendedName>
</protein>
<dbReference type="STRING" id="868864.Dester_0030"/>
<dbReference type="InterPro" id="IPR011486">
    <property type="entry name" value="BBP2"/>
</dbReference>
<proteinExistence type="predicted"/>
<accession>F0S0G2</accession>
<keyword evidence="2" id="KW-1185">Reference proteome</keyword>
<dbReference type="eggNOG" id="COG3203">
    <property type="taxonomic scope" value="Bacteria"/>
</dbReference>
<dbReference type="InParanoid" id="F0S0G2"/>
<evidence type="ECO:0008006" key="3">
    <source>
        <dbReference type="Google" id="ProtNLM"/>
    </source>
</evidence>
<dbReference type="HOGENOM" id="CLU_778273_0_0_0"/>
<dbReference type="SUPFAM" id="SSF56935">
    <property type="entry name" value="Porins"/>
    <property type="match status" value="1"/>
</dbReference>